<name>A0A2Z3GJ71_9BACT</name>
<dbReference type="KEGG" id="hnv:DDQ68_14220"/>
<dbReference type="RefSeq" id="WP_109656895.1">
    <property type="nucleotide sequence ID" value="NZ_CP029145.1"/>
</dbReference>
<dbReference type="SUPFAM" id="SSF53448">
    <property type="entry name" value="Nucleotide-diphospho-sugar transferases"/>
    <property type="match status" value="1"/>
</dbReference>
<dbReference type="Pfam" id="PF00535">
    <property type="entry name" value="Glycos_transf_2"/>
    <property type="match status" value="1"/>
</dbReference>
<dbReference type="EMBL" id="CP029145">
    <property type="protein sequence ID" value="AWM33843.1"/>
    <property type="molecule type" value="Genomic_DNA"/>
</dbReference>
<keyword evidence="5" id="KW-1185">Reference proteome</keyword>
<dbReference type="InterPro" id="IPR029044">
    <property type="entry name" value="Nucleotide-diphossugar_trans"/>
</dbReference>
<protein>
    <recommendedName>
        <fullName evidence="3">Glycosyltransferase 2-like domain-containing protein</fullName>
    </recommendedName>
</protein>
<evidence type="ECO:0000256" key="1">
    <source>
        <dbReference type="ARBA" id="ARBA00022676"/>
    </source>
</evidence>
<dbReference type="InterPro" id="IPR001173">
    <property type="entry name" value="Glyco_trans_2-like"/>
</dbReference>
<proteinExistence type="predicted"/>
<keyword evidence="1" id="KW-0328">Glycosyltransferase</keyword>
<dbReference type="OrthoDB" id="6307329at2"/>
<dbReference type="Proteomes" id="UP000245999">
    <property type="component" value="Chromosome"/>
</dbReference>
<evidence type="ECO:0000313" key="4">
    <source>
        <dbReference type="EMBL" id="AWM33843.1"/>
    </source>
</evidence>
<evidence type="ECO:0000256" key="2">
    <source>
        <dbReference type="ARBA" id="ARBA00022679"/>
    </source>
</evidence>
<dbReference type="Gene3D" id="3.90.550.10">
    <property type="entry name" value="Spore Coat Polysaccharide Biosynthesis Protein SpsA, Chain A"/>
    <property type="match status" value="1"/>
</dbReference>
<keyword evidence="2" id="KW-0808">Transferase</keyword>
<gene>
    <name evidence="4" type="ORF">DDQ68_14220</name>
</gene>
<dbReference type="PANTHER" id="PTHR22916">
    <property type="entry name" value="GLYCOSYLTRANSFERASE"/>
    <property type="match status" value="1"/>
</dbReference>
<dbReference type="PANTHER" id="PTHR22916:SF51">
    <property type="entry name" value="GLYCOSYLTRANSFERASE EPSH-RELATED"/>
    <property type="match status" value="1"/>
</dbReference>
<sequence>MRVSIIVPIYKVEPYVEACIQSIIDQTHKNIELILVNDKTPDASFELAKAVVARNNYNAVFIEHENNSGLSAARNNGLAVATSEFVLFVDSDDMLESTMVAEMSEKAQIPEVDIVVCNMYRVPFNQSRPPKVWAYHTQGLVDSETAVKAVLGFKERMYVWSNLYRKSIFDTIKFVENVYYEDIIIQPMLWKATRKMYFLAKPLYNYFERSGSITTTLGDLNKYVSIPACFSQMEASFFQDPKVSQEIRGDLLLFMHTWVRNLTLTILSAGLPYSQVGRILKKYQEYLKVSNIRRLGFGQNRRLAIFLLILKFSPYLYWKRFSSQLLAPKLGAFKVK</sequence>
<dbReference type="GO" id="GO:0016758">
    <property type="term" value="F:hexosyltransferase activity"/>
    <property type="evidence" value="ECO:0007669"/>
    <property type="project" value="UniProtKB-ARBA"/>
</dbReference>
<reference evidence="5" key="1">
    <citation type="submission" date="2018-04" db="EMBL/GenBank/DDBJ databases">
        <title>Complete genome of Antarctic heterotrophic bacterium Hymenobacter nivis.</title>
        <authorList>
            <person name="Terashima M."/>
        </authorList>
    </citation>
    <scope>NUCLEOTIDE SEQUENCE [LARGE SCALE GENOMIC DNA]</scope>
    <source>
        <strain evidence="5">NBRC 111535</strain>
    </source>
</reference>
<evidence type="ECO:0000313" key="5">
    <source>
        <dbReference type="Proteomes" id="UP000245999"/>
    </source>
</evidence>
<organism evidence="4 5">
    <name type="scientific">Hymenobacter nivis</name>
    <dbReference type="NCBI Taxonomy" id="1850093"/>
    <lineage>
        <taxon>Bacteria</taxon>
        <taxon>Pseudomonadati</taxon>
        <taxon>Bacteroidota</taxon>
        <taxon>Cytophagia</taxon>
        <taxon>Cytophagales</taxon>
        <taxon>Hymenobacteraceae</taxon>
        <taxon>Hymenobacter</taxon>
    </lineage>
</organism>
<feature type="domain" description="Glycosyltransferase 2-like" evidence="3">
    <location>
        <begin position="4"/>
        <end position="160"/>
    </location>
</feature>
<dbReference type="AlphaFoldDB" id="A0A2Z3GJ71"/>
<accession>A0A2Z3GJ71</accession>
<dbReference type="CDD" id="cd00761">
    <property type="entry name" value="Glyco_tranf_GTA_type"/>
    <property type="match status" value="1"/>
</dbReference>
<evidence type="ECO:0000259" key="3">
    <source>
        <dbReference type="Pfam" id="PF00535"/>
    </source>
</evidence>